<dbReference type="PANTHER" id="PTHR45125">
    <property type="entry name" value="F21J9.4-RELATED"/>
    <property type="match status" value="1"/>
</dbReference>
<gene>
    <name evidence="1" type="ORF">PSTG_05717</name>
</gene>
<protein>
    <submittedName>
        <fullName evidence="1">Uncharacterized protein</fullName>
    </submittedName>
</protein>
<comment type="caution">
    <text evidence="1">The sequence shown here is derived from an EMBL/GenBank/DDBJ whole genome shotgun (WGS) entry which is preliminary data.</text>
</comment>
<name>A0A0L0VP78_9BASI</name>
<dbReference type="Proteomes" id="UP000054564">
    <property type="component" value="Unassembled WGS sequence"/>
</dbReference>
<sequence length="145" mass="16561">MDFHVTSILVLNFADLKKTTRSCSGNYITKEDVQICPSWLEMTKDPLNSTNQSGTTFWDRVHGHYMEQVTQYPWSANGIKSRFGIISPLTAQFHGCVKQIILANQSRKTINNWIPAAMKLYAAWNKGKDYGQMMLPYSFDCPKMA</sequence>
<dbReference type="PANTHER" id="PTHR45125:SF3">
    <property type="entry name" value="NO-APICAL-MERISTEM-ASSOCIATED CARBOXY-TERMINAL DOMAIN PROTEIN"/>
    <property type="match status" value="1"/>
</dbReference>
<organism evidence="1 2">
    <name type="scientific">Puccinia striiformis f. sp. tritici PST-78</name>
    <dbReference type="NCBI Taxonomy" id="1165861"/>
    <lineage>
        <taxon>Eukaryota</taxon>
        <taxon>Fungi</taxon>
        <taxon>Dikarya</taxon>
        <taxon>Basidiomycota</taxon>
        <taxon>Pucciniomycotina</taxon>
        <taxon>Pucciniomycetes</taxon>
        <taxon>Pucciniales</taxon>
        <taxon>Pucciniaceae</taxon>
        <taxon>Puccinia</taxon>
    </lineage>
</organism>
<accession>A0A0L0VP78</accession>
<dbReference type="STRING" id="1165861.A0A0L0VP78"/>
<dbReference type="AlphaFoldDB" id="A0A0L0VP78"/>
<dbReference type="OrthoDB" id="689944at2759"/>
<evidence type="ECO:0000313" key="1">
    <source>
        <dbReference type="EMBL" id="KNF01088.1"/>
    </source>
</evidence>
<keyword evidence="2" id="KW-1185">Reference proteome</keyword>
<reference evidence="2" key="1">
    <citation type="submission" date="2014-03" db="EMBL/GenBank/DDBJ databases">
        <title>The Genome Sequence of Puccinia striiformis f. sp. tritici PST-78.</title>
        <authorList>
            <consortium name="The Broad Institute Genome Sequencing Platform"/>
            <person name="Cuomo C."/>
            <person name="Hulbert S."/>
            <person name="Chen X."/>
            <person name="Walker B."/>
            <person name="Young S.K."/>
            <person name="Zeng Q."/>
            <person name="Gargeya S."/>
            <person name="Fitzgerald M."/>
            <person name="Haas B."/>
            <person name="Abouelleil A."/>
            <person name="Alvarado L."/>
            <person name="Arachchi H.M."/>
            <person name="Berlin A.M."/>
            <person name="Chapman S.B."/>
            <person name="Goldberg J."/>
            <person name="Griggs A."/>
            <person name="Gujja S."/>
            <person name="Hansen M."/>
            <person name="Howarth C."/>
            <person name="Imamovic A."/>
            <person name="Larimer J."/>
            <person name="McCowan C."/>
            <person name="Montmayeur A."/>
            <person name="Murphy C."/>
            <person name="Neiman D."/>
            <person name="Pearson M."/>
            <person name="Priest M."/>
            <person name="Roberts A."/>
            <person name="Saif S."/>
            <person name="Shea T."/>
            <person name="Sisk P."/>
            <person name="Sykes S."/>
            <person name="Wortman J."/>
            <person name="Nusbaum C."/>
            <person name="Birren B."/>
        </authorList>
    </citation>
    <scope>NUCLEOTIDE SEQUENCE [LARGE SCALE GENOMIC DNA]</scope>
    <source>
        <strain evidence="2">race PST-78</strain>
    </source>
</reference>
<proteinExistence type="predicted"/>
<dbReference type="EMBL" id="AJIL01000032">
    <property type="protein sequence ID" value="KNF01088.1"/>
    <property type="molecule type" value="Genomic_DNA"/>
</dbReference>
<evidence type="ECO:0000313" key="2">
    <source>
        <dbReference type="Proteomes" id="UP000054564"/>
    </source>
</evidence>